<reference evidence="2" key="1">
    <citation type="submission" date="2016-10" db="EMBL/GenBank/DDBJ databases">
        <authorList>
            <person name="Varghese N."/>
            <person name="Submissions S."/>
        </authorList>
    </citation>
    <scope>NUCLEOTIDE SEQUENCE [LARGE SCALE GENOMIC DNA]</scope>
    <source>
        <strain evidence="2">IBRC-M10078</strain>
    </source>
</reference>
<dbReference type="PROSITE" id="PS51257">
    <property type="entry name" value="PROKAR_LIPOPROTEIN"/>
    <property type="match status" value="1"/>
</dbReference>
<name>A0A1H0W6A8_9BACI</name>
<sequence length="167" mass="19665">MRKYLFLFFCLMVMVGCNKKPDDKKFDEWFSSQEEAIQHGLELEGIAQESIIDVEEVDNQTFVVYRRSTNQYGAAMIHKKDSKFQWFRGQSEVELPSHTNGEKYSIVKTEIKSPSNERYEISYGRVTNPDKRSISIVKDGVITEKHIYNEVFFYIQSKPTKEIDIHY</sequence>
<proteinExistence type="predicted"/>
<evidence type="ECO:0008006" key="3">
    <source>
        <dbReference type="Google" id="ProtNLM"/>
    </source>
</evidence>
<evidence type="ECO:0000313" key="1">
    <source>
        <dbReference type="EMBL" id="SDP86011.1"/>
    </source>
</evidence>
<dbReference type="RefSeq" id="WP_090856753.1">
    <property type="nucleotide sequence ID" value="NZ_FNJU01000009.1"/>
</dbReference>
<protein>
    <recommendedName>
        <fullName evidence="3">Lipoprotein</fullName>
    </recommendedName>
</protein>
<keyword evidence="2" id="KW-1185">Reference proteome</keyword>
<dbReference type="OrthoDB" id="2453632at2"/>
<dbReference type="EMBL" id="FNJU01000009">
    <property type="protein sequence ID" value="SDP86011.1"/>
    <property type="molecule type" value="Genomic_DNA"/>
</dbReference>
<accession>A0A1H0W6A8</accession>
<dbReference type="Proteomes" id="UP000199159">
    <property type="component" value="Unassembled WGS sequence"/>
</dbReference>
<organism evidence="1 2">
    <name type="scientific">Litchfieldia salsa</name>
    <dbReference type="NCBI Taxonomy" id="930152"/>
    <lineage>
        <taxon>Bacteria</taxon>
        <taxon>Bacillati</taxon>
        <taxon>Bacillota</taxon>
        <taxon>Bacilli</taxon>
        <taxon>Bacillales</taxon>
        <taxon>Bacillaceae</taxon>
        <taxon>Litchfieldia</taxon>
    </lineage>
</organism>
<dbReference type="AlphaFoldDB" id="A0A1H0W6A8"/>
<evidence type="ECO:0000313" key="2">
    <source>
        <dbReference type="Proteomes" id="UP000199159"/>
    </source>
</evidence>
<gene>
    <name evidence="1" type="ORF">SAMN05216565_10996</name>
</gene>